<evidence type="ECO:0000256" key="3">
    <source>
        <dbReference type="ARBA" id="ARBA00022692"/>
    </source>
</evidence>
<feature type="transmembrane region" description="Helical" evidence="7">
    <location>
        <begin position="347"/>
        <end position="368"/>
    </location>
</feature>
<feature type="transmembrane region" description="Helical" evidence="7">
    <location>
        <begin position="466"/>
        <end position="484"/>
    </location>
</feature>
<name>A0ABX6EYD2_KLUMA</name>
<dbReference type="CDD" id="cd14475">
    <property type="entry name" value="SPX_SYG1_like"/>
    <property type="match status" value="1"/>
</dbReference>
<dbReference type="Pfam" id="PF03124">
    <property type="entry name" value="EXS"/>
    <property type="match status" value="1"/>
</dbReference>
<keyword evidence="4 7" id="KW-1133">Transmembrane helix</keyword>
<feature type="transmembrane region" description="Helical" evidence="7">
    <location>
        <begin position="678"/>
        <end position="698"/>
    </location>
</feature>
<keyword evidence="3 7" id="KW-0812">Transmembrane</keyword>
<dbReference type="Proteomes" id="UP000422736">
    <property type="component" value="Chromosome 4"/>
</dbReference>
<evidence type="ECO:0000313" key="11">
    <source>
        <dbReference type="Proteomes" id="UP000422736"/>
    </source>
</evidence>
<feature type="domain" description="EXS" evidence="8">
    <location>
        <begin position="552"/>
        <end position="762"/>
    </location>
</feature>
<evidence type="ECO:0000259" key="9">
    <source>
        <dbReference type="PROSITE" id="PS51382"/>
    </source>
</evidence>
<evidence type="ECO:0000313" key="10">
    <source>
        <dbReference type="EMBL" id="QGN16093.1"/>
    </source>
</evidence>
<feature type="transmembrane region" description="Helical" evidence="7">
    <location>
        <begin position="440"/>
        <end position="460"/>
    </location>
</feature>
<dbReference type="EMBL" id="CP015057">
    <property type="protein sequence ID" value="QGN16093.1"/>
    <property type="molecule type" value="Genomic_DNA"/>
</dbReference>
<evidence type="ECO:0000256" key="1">
    <source>
        <dbReference type="ARBA" id="ARBA00004141"/>
    </source>
</evidence>
<dbReference type="PROSITE" id="PS51382">
    <property type="entry name" value="SPX"/>
    <property type="match status" value="1"/>
</dbReference>
<reference evidence="10 11" key="1">
    <citation type="submission" date="2016-03" db="EMBL/GenBank/DDBJ databases">
        <title>How can Kluyveromyces marxianus grow so fast - potential evolutionary course in Saccharomyces Complex revealed by comparative genomics.</title>
        <authorList>
            <person name="Mo W."/>
            <person name="Lu W."/>
            <person name="Yang X."/>
            <person name="Qi J."/>
            <person name="Lv H."/>
        </authorList>
    </citation>
    <scope>NUCLEOTIDE SEQUENCE [LARGE SCALE GENOMIC DNA]</scope>
    <source>
        <strain evidence="10 11">FIM1</strain>
    </source>
</reference>
<evidence type="ECO:0000256" key="5">
    <source>
        <dbReference type="ARBA" id="ARBA00023136"/>
    </source>
</evidence>
<feature type="region of interest" description="Disordered" evidence="6">
    <location>
        <begin position="824"/>
        <end position="846"/>
    </location>
</feature>
<feature type="transmembrane region" description="Helical" evidence="7">
    <location>
        <begin position="505"/>
        <end position="523"/>
    </location>
</feature>
<feature type="transmembrane region" description="Helical" evidence="7">
    <location>
        <begin position="621"/>
        <end position="639"/>
    </location>
</feature>
<comment type="similarity">
    <text evidence="2">Belongs to the SYG1 (TC 2.A.94) family.</text>
</comment>
<evidence type="ECO:0000256" key="4">
    <source>
        <dbReference type="ARBA" id="ARBA00022989"/>
    </source>
</evidence>
<feature type="domain" description="SPX" evidence="9">
    <location>
        <begin position="1"/>
        <end position="244"/>
    </location>
</feature>
<dbReference type="InterPro" id="IPR004331">
    <property type="entry name" value="SPX_dom"/>
</dbReference>
<accession>A0ABX6EYD2</accession>
<feature type="transmembrane region" description="Helical" evidence="7">
    <location>
        <begin position="586"/>
        <end position="609"/>
    </location>
</feature>
<dbReference type="Pfam" id="PF03105">
    <property type="entry name" value="SPX"/>
    <property type="match status" value="2"/>
</dbReference>
<dbReference type="PANTHER" id="PTHR10783">
    <property type="entry name" value="XENOTROPIC AND POLYTROPIC RETROVIRUS RECEPTOR 1-RELATED"/>
    <property type="match status" value="1"/>
</dbReference>
<protein>
    <submittedName>
        <fullName evidence="10">Protein SYG1</fullName>
    </submittedName>
</protein>
<feature type="transmembrane region" description="Helical" evidence="7">
    <location>
        <begin position="558"/>
        <end position="574"/>
    </location>
</feature>
<dbReference type="PANTHER" id="PTHR10783:SF103">
    <property type="entry name" value="SOLUTE CARRIER FAMILY 53 MEMBER 1"/>
    <property type="match status" value="1"/>
</dbReference>
<comment type="subcellular location">
    <subcellularLocation>
        <location evidence="1">Membrane</location>
        <topology evidence="1">Multi-pass membrane protein</topology>
    </subcellularLocation>
</comment>
<dbReference type="InterPro" id="IPR004342">
    <property type="entry name" value="EXS_C"/>
</dbReference>
<organism evidence="10 11">
    <name type="scientific">Kluyveromyces marxianus</name>
    <name type="common">Yeast</name>
    <name type="synonym">Candida kefyr</name>
    <dbReference type="NCBI Taxonomy" id="4911"/>
    <lineage>
        <taxon>Eukaryota</taxon>
        <taxon>Fungi</taxon>
        <taxon>Dikarya</taxon>
        <taxon>Ascomycota</taxon>
        <taxon>Saccharomycotina</taxon>
        <taxon>Saccharomycetes</taxon>
        <taxon>Saccharomycetales</taxon>
        <taxon>Saccharomycetaceae</taxon>
        <taxon>Kluyveromyces</taxon>
    </lineage>
</organism>
<evidence type="ECO:0000259" key="8">
    <source>
        <dbReference type="PROSITE" id="PS51380"/>
    </source>
</evidence>
<evidence type="ECO:0000256" key="7">
    <source>
        <dbReference type="SAM" id="Phobius"/>
    </source>
</evidence>
<dbReference type="PROSITE" id="PS51380">
    <property type="entry name" value="EXS"/>
    <property type="match status" value="1"/>
</dbReference>
<reference evidence="10 11" key="2">
    <citation type="submission" date="2019-11" db="EMBL/GenBank/DDBJ databases">
        <authorList>
            <person name="Lu H."/>
        </authorList>
    </citation>
    <scope>NUCLEOTIDE SEQUENCE [LARGE SCALE GENOMIC DNA]</scope>
    <source>
        <strain evidence="10 11">FIM1</strain>
    </source>
</reference>
<feature type="transmembrane region" description="Helical" evidence="7">
    <location>
        <begin position="380"/>
        <end position="404"/>
    </location>
</feature>
<keyword evidence="11" id="KW-1185">Reference proteome</keyword>
<proteinExistence type="inferred from homology"/>
<evidence type="ECO:0000256" key="2">
    <source>
        <dbReference type="ARBA" id="ARBA00009665"/>
    </source>
</evidence>
<sequence>MKFAEHLQESQVPEWSDKYINYKLGKKKIKQFQKIRRMQDVGSMDNVMVREFIHDWVIRDQLKNCDEFYEWQLSKYQQKYLKLQRQIHMYVLETEKRGRLEDANRVTSEVSLSQLSESYGSIFPGFSPVYLRYTLKQKIWHDLKQWLIVNDLYPSMPVAWKEKAPLLSKRTRRHGSRGQETFQSQPFQLPLSQIRRQLSEAILDFYLYLQLLKNYRDLNVNGFRKIVKKFDKVLHQHQLRGFMEYAKRNSTMFSHYDEYLKLIKDNIEHADVVNANTFLGEGNNKEDLKKDPLTFFEQQSINWYTMTLTSSSKDKKLNLEQIKSLSLQYSFNEQTVHRINASMSQMFLGSTLLGVSLTLVILMVVILARHSTDRMKTNILPIWSSFHYVTFMGLLFVIDCFVWYKVKINYRFIMFGEIHSRNGPVLFNNDFAMTHIPLQFFLATTFLCICSLLAFCSLVMEKLEPWVLVWLLTGFILLFWKFKAVQIWPYWDATWQARKYLIKTFIRLIFSGFFPVHFGDFFLGDIVCSLTYSMSQFATLGCISFASSNEDKCRYENLLWIGILSCLPSYWRFVQCLRRYFDSYDWFPHLLNALKYAFSVIFNASLYWYKSWPQDPKFRNLLIIFGCLNSSLTSMWDLIMDWSLLQKKSKHFLLRDDLYLAGKKNWKTGEYDKFRTLIYYYFMLFDVIVRFEWVFYMVKNNTDYVRHPLVSLALATMEIIRRFNWVILRVENEHVANVHLFKVTDDNWQLPFPVTEEGGEIAREDEYSAAAENMDNIALLTAMRSNPESETLPQPRAHSVSRAERRASVFEIIPWAHATDFQRPLEAPIDESAAASDSETDSESLV</sequence>
<gene>
    <name evidence="10" type="primary">SYG1</name>
    <name evidence="10" type="ORF">FIM1_2793</name>
</gene>
<keyword evidence="5 7" id="KW-0472">Membrane</keyword>
<evidence type="ECO:0000256" key="6">
    <source>
        <dbReference type="SAM" id="MobiDB-lite"/>
    </source>
</evidence>